<evidence type="ECO:0000259" key="3">
    <source>
        <dbReference type="SMART" id="SM00385"/>
    </source>
</evidence>
<dbReference type="FunCoup" id="K0KTK7">
    <property type="interactions" value="192"/>
</dbReference>
<name>K0KTK7_WICCF</name>
<gene>
    <name evidence="4" type="ORF">BN7_4934</name>
</gene>
<sequence>MSDKEALYQFNKKPVNSEMVQYLVDTTYSVIKIKPSASNSYPSPPSSPNGQDPVSLFEFIRRLIKHSNVQTPTLMSTLVYLTRLRAVLPSNVYGIETTRHRIFLGCLILAAKSLNDSSPINKHWTAYTDGLLSIQEVNTIERELLDYLNWDLTITQQDLYNSLSFFLIPIKAKLKKIAENDLITRQKHYITSTPSSTRLASMVAPRAKPVSNSSSASSVPSLLSNSSSRSTLSSIGTQQSSNSINNMLNQSQPVILEQPEYNYQTKPLRQLTPSKSSNGGYRPLRLRSSNDNNQQIYSNNMNNSQSSNLNYEKSKNMMLAAAGKITRAF</sequence>
<reference evidence="4 5" key="1">
    <citation type="journal article" date="2012" name="Eukaryot. Cell">
        <title>Draft genome sequence of Wickerhamomyces ciferrii NRRL Y-1031 F-60-10.</title>
        <authorList>
            <person name="Schneider J."/>
            <person name="Andrea H."/>
            <person name="Blom J."/>
            <person name="Jaenicke S."/>
            <person name="Ruckert C."/>
            <person name="Schorsch C."/>
            <person name="Szczepanowski R."/>
            <person name="Farwick M."/>
            <person name="Goesmann A."/>
            <person name="Puhler A."/>
            <person name="Schaffer S."/>
            <person name="Tauch A."/>
            <person name="Kohler T."/>
            <person name="Brinkrolf K."/>
        </authorList>
    </citation>
    <scope>NUCLEOTIDE SEQUENCE [LARGE SCALE GENOMIC DNA]</scope>
    <source>
        <strain evidence="5">ATCC 14091 / BCRC 22168 / CBS 111 / JCM 3599 / NBRC 0793 / NRRL Y-1031 F-60-10</strain>
    </source>
</reference>
<dbReference type="PANTHER" id="PTHR15615">
    <property type="match status" value="1"/>
</dbReference>
<dbReference type="Pfam" id="PF00134">
    <property type="entry name" value="Cyclin_N"/>
    <property type="match status" value="1"/>
</dbReference>
<dbReference type="GO" id="GO:0019901">
    <property type="term" value="F:protein kinase binding"/>
    <property type="evidence" value="ECO:0007669"/>
    <property type="project" value="InterPro"/>
</dbReference>
<protein>
    <submittedName>
        <fullName evidence="4">Cyclin-B1-2</fullName>
    </submittedName>
</protein>
<keyword evidence="5" id="KW-1185">Reference proteome</keyword>
<dbReference type="STRING" id="1206466.K0KTK7"/>
<dbReference type="GO" id="GO:0005634">
    <property type="term" value="C:nucleus"/>
    <property type="evidence" value="ECO:0007669"/>
    <property type="project" value="TreeGrafter"/>
</dbReference>
<evidence type="ECO:0000313" key="4">
    <source>
        <dbReference type="EMBL" id="CCH45352.1"/>
    </source>
</evidence>
<dbReference type="Proteomes" id="UP000009328">
    <property type="component" value="Unassembled WGS sequence"/>
</dbReference>
<comment type="caution">
    <text evidence="4">The sequence shown here is derived from an EMBL/GenBank/DDBJ whole genome shotgun (WGS) entry which is preliminary data.</text>
</comment>
<dbReference type="GO" id="GO:0016538">
    <property type="term" value="F:cyclin-dependent protein serine/threonine kinase regulator activity"/>
    <property type="evidence" value="ECO:0007669"/>
    <property type="project" value="TreeGrafter"/>
</dbReference>
<comment type="similarity">
    <text evidence="1">Belongs to the cyclin family.</text>
</comment>
<dbReference type="HOGENOM" id="CLU_018149_0_0_1"/>
<organism evidence="4 5">
    <name type="scientific">Wickerhamomyces ciferrii (strain ATCC 14091 / BCRC 22168 / CBS 111 / JCM 3599 / NBRC 0793 / NRRL Y-1031 F-60-10)</name>
    <name type="common">Yeast</name>
    <name type="synonym">Pichia ciferrii</name>
    <dbReference type="NCBI Taxonomy" id="1206466"/>
    <lineage>
        <taxon>Eukaryota</taxon>
        <taxon>Fungi</taxon>
        <taxon>Dikarya</taxon>
        <taxon>Ascomycota</taxon>
        <taxon>Saccharomycotina</taxon>
        <taxon>Saccharomycetes</taxon>
        <taxon>Phaffomycetales</taxon>
        <taxon>Wickerhamomycetaceae</taxon>
        <taxon>Wickerhamomyces</taxon>
    </lineage>
</organism>
<evidence type="ECO:0000256" key="2">
    <source>
        <dbReference type="SAM" id="MobiDB-lite"/>
    </source>
</evidence>
<feature type="compositionally biased region" description="Low complexity" evidence="2">
    <location>
        <begin position="211"/>
        <end position="234"/>
    </location>
</feature>
<dbReference type="CDD" id="cd20557">
    <property type="entry name" value="CYCLIN_ScPCL1-like"/>
    <property type="match status" value="1"/>
</dbReference>
<feature type="compositionally biased region" description="Polar residues" evidence="2">
    <location>
        <begin position="235"/>
        <end position="244"/>
    </location>
</feature>
<dbReference type="eggNOG" id="KOG1674">
    <property type="taxonomic scope" value="Eukaryota"/>
</dbReference>
<evidence type="ECO:0000313" key="5">
    <source>
        <dbReference type="Proteomes" id="UP000009328"/>
    </source>
</evidence>
<evidence type="ECO:0000256" key="1">
    <source>
        <dbReference type="RuleBase" id="RU000383"/>
    </source>
</evidence>
<dbReference type="InParanoid" id="K0KTK7"/>
<proteinExistence type="inferred from homology"/>
<feature type="region of interest" description="Disordered" evidence="2">
    <location>
        <begin position="200"/>
        <end position="244"/>
    </location>
</feature>
<dbReference type="InterPro" id="IPR036915">
    <property type="entry name" value="Cyclin-like_sf"/>
</dbReference>
<dbReference type="GO" id="GO:0051726">
    <property type="term" value="P:regulation of cell cycle"/>
    <property type="evidence" value="ECO:0007669"/>
    <property type="project" value="InterPro"/>
</dbReference>
<dbReference type="AlphaFoldDB" id="K0KTK7"/>
<feature type="compositionally biased region" description="Low complexity" evidence="2">
    <location>
        <begin position="289"/>
        <end position="306"/>
    </location>
</feature>
<dbReference type="PIRSF" id="PIRSF016511">
    <property type="entry name" value="Cyclin_Pcl"/>
    <property type="match status" value="1"/>
</dbReference>
<feature type="compositionally biased region" description="Polar residues" evidence="2">
    <location>
        <begin position="267"/>
        <end position="279"/>
    </location>
</feature>
<dbReference type="InterPro" id="IPR013922">
    <property type="entry name" value="Cyclin_PHO80-like"/>
</dbReference>
<feature type="domain" description="Cyclin-like" evidence="3">
    <location>
        <begin position="58"/>
        <end position="146"/>
    </location>
</feature>
<dbReference type="PANTHER" id="PTHR15615:SF10">
    <property type="entry name" value="PHO85 CYCLIN-2-RELATED"/>
    <property type="match status" value="1"/>
</dbReference>
<dbReference type="GO" id="GO:0000307">
    <property type="term" value="C:cyclin-dependent protein kinase holoenzyme complex"/>
    <property type="evidence" value="ECO:0007669"/>
    <property type="project" value="TreeGrafter"/>
</dbReference>
<dbReference type="InterPro" id="IPR006671">
    <property type="entry name" value="Cyclin_N"/>
</dbReference>
<dbReference type="InterPro" id="IPR013763">
    <property type="entry name" value="Cyclin-like_dom"/>
</dbReference>
<dbReference type="EMBL" id="CAIF01000193">
    <property type="protein sequence ID" value="CCH45352.1"/>
    <property type="molecule type" value="Genomic_DNA"/>
</dbReference>
<keyword evidence="1" id="KW-0195">Cyclin</keyword>
<dbReference type="InterPro" id="IPR012104">
    <property type="entry name" value="PHO85_cyclin_1/2/9"/>
</dbReference>
<dbReference type="Gene3D" id="1.10.472.10">
    <property type="entry name" value="Cyclin-like"/>
    <property type="match status" value="1"/>
</dbReference>
<accession>K0KTK7</accession>
<dbReference type="SUPFAM" id="SSF47954">
    <property type="entry name" value="Cyclin-like"/>
    <property type="match status" value="1"/>
</dbReference>
<feature type="region of interest" description="Disordered" evidence="2">
    <location>
        <begin position="267"/>
        <end position="306"/>
    </location>
</feature>
<dbReference type="SMART" id="SM00385">
    <property type="entry name" value="CYCLIN"/>
    <property type="match status" value="1"/>
</dbReference>